<dbReference type="InterPro" id="IPR042885">
    <property type="entry name" value="HIPP47/16"/>
</dbReference>
<keyword evidence="2" id="KW-1185">Reference proteome</keyword>
<dbReference type="Gene3D" id="3.30.70.100">
    <property type="match status" value="2"/>
</dbReference>
<dbReference type="PANTHER" id="PTHR46932:SF12">
    <property type="entry name" value="HEAVY METAL-ASSOCIATED ISOPRENYLATED PLANT PROTEIN 47"/>
    <property type="match status" value="1"/>
</dbReference>
<sequence>MQKIVIKVQVASEKCRKEAMVIAAECKGVESIELLYGECSEVVVTGEEVDAVRLTKQMKKKFRCAKLIRVENMEEAGEEGGQEEEDETITEKIYPSSYPICIQSLRAMKGAGLVENTIWGSLNALLFTIFMTVSFNVGTGLNKIVIQVHMENDKCRSKAMKIAAASQGVHSVALEGEDRDQVVVTGDAIDSVCLTNKFRKKFNYATLMSVTEAKASNDGDAGGEHKDETTAENFPITYCYSNFPPPTHLYVMDYDPYPNGCSIL</sequence>
<accession>A0A4D6MMQ6</accession>
<name>A0A4D6MMQ6_VIGUN</name>
<protein>
    <recommendedName>
        <fullName evidence="3">HMA domain-containing protein</fullName>
    </recommendedName>
</protein>
<proteinExistence type="predicted"/>
<evidence type="ECO:0000313" key="2">
    <source>
        <dbReference type="Proteomes" id="UP000501690"/>
    </source>
</evidence>
<dbReference type="AlphaFoldDB" id="A0A4D6MMQ6"/>
<gene>
    <name evidence="1" type="ORF">DEO72_LG7g2716</name>
</gene>
<reference evidence="1 2" key="1">
    <citation type="submission" date="2019-04" db="EMBL/GenBank/DDBJ databases">
        <title>An improved genome assembly and genetic linkage map for asparagus bean, Vigna unguiculata ssp. sesquipedialis.</title>
        <authorList>
            <person name="Xia Q."/>
            <person name="Zhang R."/>
            <person name="Dong Y."/>
        </authorList>
    </citation>
    <scope>NUCLEOTIDE SEQUENCE [LARGE SCALE GENOMIC DNA]</scope>
    <source>
        <tissue evidence="1">Leaf</tissue>
    </source>
</reference>
<dbReference type="Proteomes" id="UP000501690">
    <property type="component" value="Linkage Group LG7"/>
</dbReference>
<organism evidence="1 2">
    <name type="scientific">Vigna unguiculata</name>
    <name type="common">Cowpea</name>
    <dbReference type="NCBI Taxonomy" id="3917"/>
    <lineage>
        <taxon>Eukaryota</taxon>
        <taxon>Viridiplantae</taxon>
        <taxon>Streptophyta</taxon>
        <taxon>Embryophyta</taxon>
        <taxon>Tracheophyta</taxon>
        <taxon>Spermatophyta</taxon>
        <taxon>Magnoliopsida</taxon>
        <taxon>eudicotyledons</taxon>
        <taxon>Gunneridae</taxon>
        <taxon>Pentapetalae</taxon>
        <taxon>rosids</taxon>
        <taxon>fabids</taxon>
        <taxon>Fabales</taxon>
        <taxon>Fabaceae</taxon>
        <taxon>Papilionoideae</taxon>
        <taxon>50 kb inversion clade</taxon>
        <taxon>NPAAA clade</taxon>
        <taxon>indigoferoid/millettioid clade</taxon>
        <taxon>Phaseoleae</taxon>
        <taxon>Vigna</taxon>
    </lineage>
</organism>
<dbReference type="PANTHER" id="PTHR46932">
    <property type="entry name" value="HEAVY METAL-ASSOCIATED ISOPRENYLATED PLANT PROTEIN 47"/>
    <property type="match status" value="1"/>
</dbReference>
<dbReference type="EMBL" id="CP039351">
    <property type="protein sequence ID" value="QCE01419.1"/>
    <property type="molecule type" value="Genomic_DNA"/>
</dbReference>
<evidence type="ECO:0000313" key="1">
    <source>
        <dbReference type="EMBL" id="QCE01419.1"/>
    </source>
</evidence>
<evidence type="ECO:0008006" key="3">
    <source>
        <dbReference type="Google" id="ProtNLM"/>
    </source>
</evidence>